<evidence type="ECO:0000313" key="2">
    <source>
        <dbReference type="EMBL" id="MBK0370318.1"/>
    </source>
</evidence>
<sequence>MEDFYAIDHYPIDKNISKELLKEFISNENLGKAWFILQNNQIAGYIVLTFIFSFEYQGRIAFLDELFISESFRGNGLGKKAIEFIKTQIPLLSLKIVYLEIEKHNEKAQKLYLAGDFKYHNRNLMIFKP</sequence>
<dbReference type="Proteomes" id="UP000609172">
    <property type="component" value="Unassembled WGS sequence"/>
</dbReference>
<name>A0A934PPP9_9FLAO</name>
<dbReference type="AlphaFoldDB" id="A0A934PPP9"/>
<dbReference type="GO" id="GO:0016747">
    <property type="term" value="F:acyltransferase activity, transferring groups other than amino-acyl groups"/>
    <property type="evidence" value="ECO:0007669"/>
    <property type="project" value="InterPro"/>
</dbReference>
<dbReference type="SUPFAM" id="SSF55729">
    <property type="entry name" value="Acyl-CoA N-acyltransferases (Nat)"/>
    <property type="match status" value="1"/>
</dbReference>
<dbReference type="EMBL" id="JAEHFV010000004">
    <property type="protein sequence ID" value="MBK0370318.1"/>
    <property type="molecule type" value="Genomic_DNA"/>
</dbReference>
<proteinExistence type="predicted"/>
<accession>A0A934PPP9</accession>
<gene>
    <name evidence="2" type="ORF">I5M07_10765</name>
</gene>
<dbReference type="InterPro" id="IPR000182">
    <property type="entry name" value="GNAT_dom"/>
</dbReference>
<dbReference type="Gene3D" id="3.40.630.30">
    <property type="match status" value="1"/>
</dbReference>
<reference evidence="2" key="1">
    <citation type="submission" date="2020-12" db="EMBL/GenBank/DDBJ databases">
        <title>Bacterial novel species Flavobacterium sp. SE-1-e isolated from soil.</title>
        <authorList>
            <person name="Jung H.-Y."/>
        </authorList>
    </citation>
    <scope>NUCLEOTIDE SEQUENCE</scope>
    <source>
        <strain evidence="2">SE-1-e</strain>
    </source>
</reference>
<protein>
    <submittedName>
        <fullName evidence="2">GNAT family N-acetyltransferase</fullName>
    </submittedName>
</protein>
<comment type="caution">
    <text evidence="2">The sequence shown here is derived from an EMBL/GenBank/DDBJ whole genome shotgun (WGS) entry which is preliminary data.</text>
</comment>
<dbReference type="PROSITE" id="PS51186">
    <property type="entry name" value="GNAT"/>
    <property type="match status" value="1"/>
</dbReference>
<organism evidence="2 3">
    <name type="scientific">Flavobacterium agrisoli</name>
    <dbReference type="NCBI Taxonomy" id="2793066"/>
    <lineage>
        <taxon>Bacteria</taxon>
        <taxon>Pseudomonadati</taxon>
        <taxon>Bacteroidota</taxon>
        <taxon>Flavobacteriia</taxon>
        <taxon>Flavobacteriales</taxon>
        <taxon>Flavobacteriaceae</taxon>
        <taxon>Flavobacterium</taxon>
    </lineage>
</organism>
<evidence type="ECO:0000259" key="1">
    <source>
        <dbReference type="PROSITE" id="PS51186"/>
    </source>
</evidence>
<dbReference type="Pfam" id="PF00583">
    <property type="entry name" value="Acetyltransf_1"/>
    <property type="match status" value="1"/>
</dbReference>
<keyword evidence="3" id="KW-1185">Reference proteome</keyword>
<dbReference type="InterPro" id="IPR016181">
    <property type="entry name" value="Acyl_CoA_acyltransferase"/>
</dbReference>
<dbReference type="CDD" id="cd04301">
    <property type="entry name" value="NAT_SF"/>
    <property type="match status" value="1"/>
</dbReference>
<feature type="domain" description="N-acetyltransferase" evidence="1">
    <location>
        <begin position="1"/>
        <end position="129"/>
    </location>
</feature>
<evidence type="ECO:0000313" key="3">
    <source>
        <dbReference type="Proteomes" id="UP000609172"/>
    </source>
</evidence>